<comment type="cofactor">
    <cofactor evidence="3">
        <name>Mg(2+)</name>
        <dbReference type="ChEBI" id="CHEBI:18420"/>
    </cofactor>
</comment>
<evidence type="ECO:0000256" key="11">
    <source>
        <dbReference type="ARBA" id="ARBA00049244"/>
    </source>
</evidence>
<comment type="cofactor">
    <cofactor evidence="2">
        <name>Mn(2+)</name>
        <dbReference type="ChEBI" id="CHEBI:29035"/>
    </cofactor>
</comment>
<accession>A0ABS8C7I6</accession>
<dbReference type="Pfam" id="PF00929">
    <property type="entry name" value="RNase_T"/>
    <property type="match status" value="1"/>
</dbReference>
<dbReference type="PANTHER" id="PTHR15749">
    <property type="entry name" value="FANCONI-ASSOCIATED NUCLEASE 1"/>
    <property type="match status" value="1"/>
</dbReference>
<feature type="domain" description="VRR-NUC" evidence="13">
    <location>
        <begin position="452"/>
        <end position="564"/>
    </location>
</feature>
<dbReference type="Gene3D" id="1.25.40.10">
    <property type="entry name" value="Tetratricopeptide repeat domain"/>
    <property type="match status" value="1"/>
</dbReference>
<comment type="similarity">
    <text evidence="4">Belongs to the FAN1 family.</text>
</comment>
<reference evidence="14 15" key="1">
    <citation type="submission" date="2021-10" db="EMBL/GenBank/DDBJ databases">
        <title>Alishewanella koreense sp. nov. isolated from seawater of southwestern coast in South Korea and the proposal for the reclassification of Rheinheimera perlucida and Rheinheimera tuosuensis as Arsukibacterium perlucida and Arsukibacterium tuosuensis.</title>
        <authorList>
            <person name="Kim K.H."/>
            <person name="Ruan W."/>
            <person name="Kim K.R."/>
            <person name="Baek J.H."/>
            <person name="Jeon C.O."/>
        </authorList>
    </citation>
    <scope>NUCLEOTIDE SEQUENCE [LARGE SCALE GENOMIC DNA]</scope>
    <source>
        <strain evidence="14 15">16-MA</strain>
    </source>
</reference>
<evidence type="ECO:0000256" key="5">
    <source>
        <dbReference type="ARBA" id="ARBA00022722"/>
    </source>
</evidence>
<dbReference type="InterPro" id="IPR011856">
    <property type="entry name" value="tRNA_endonuc-like_dom_sf"/>
</dbReference>
<proteinExistence type="inferred from homology"/>
<dbReference type="InterPro" id="IPR011990">
    <property type="entry name" value="TPR-like_helical_dom_sf"/>
</dbReference>
<dbReference type="Proteomes" id="UP000633814">
    <property type="component" value="Unassembled WGS sequence"/>
</dbReference>
<protein>
    <submittedName>
        <fullName evidence="14">VRR-NUC domain-containing protein</fullName>
    </submittedName>
</protein>
<dbReference type="InterPro" id="IPR049125">
    <property type="entry name" value="FAN1-like_WH"/>
</dbReference>
<evidence type="ECO:0000313" key="14">
    <source>
        <dbReference type="EMBL" id="MCB5228297.1"/>
    </source>
</evidence>
<dbReference type="InterPro" id="IPR012337">
    <property type="entry name" value="RNaseH-like_sf"/>
</dbReference>
<dbReference type="InterPro" id="IPR033315">
    <property type="entry name" value="Fan1-like"/>
</dbReference>
<evidence type="ECO:0000256" key="6">
    <source>
        <dbReference type="ARBA" id="ARBA00022723"/>
    </source>
</evidence>
<keyword evidence="10" id="KW-0464">Manganese</keyword>
<dbReference type="InterPro" id="IPR036397">
    <property type="entry name" value="RNaseH_sf"/>
</dbReference>
<evidence type="ECO:0000256" key="10">
    <source>
        <dbReference type="ARBA" id="ARBA00023211"/>
    </source>
</evidence>
<dbReference type="PANTHER" id="PTHR15749:SF4">
    <property type="entry name" value="FANCONI-ASSOCIATED NUCLEASE 1"/>
    <property type="match status" value="1"/>
</dbReference>
<keyword evidence="15" id="KW-1185">Reference proteome</keyword>
<gene>
    <name evidence="14" type="ORF">JAO78_015940</name>
</gene>
<dbReference type="EMBL" id="JAEINI020000019">
    <property type="protein sequence ID" value="MCB5228297.1"/>
    <property type="molecule type" value="Genomic_DNA"/>
</dbReference>
<dbReference type="NCBIfam" id="TIGR00573">
    <property type="entry name" value="dnaq"/>
    <property type="match status" value="1"/>
</dbReference>
<dbReference type="Pfam" id="PF08774">
    <property type="entry name" value="VRR_NUC"/>
    <property type="match status" value="1"/>
</dbReference>
<evidence type="ECO:0000256" key="1">
    <source>
        <dbReference type="ARBA" id="ARBA00000983"/>
    </source>
</evidence>
<keyword evidence="9" id="KW-0460">Magnesium</keyword>
<evidence type="ECO:0000259" key="13">
    <source>
        <dbReference type="SMART" id="SM00990"/>
    </source>
</evidence>
<keyword evidence="6" id="KW-0479">Metal-binding</keyword>
<evidence type="ECO:0000256" key="8">
    <source>
        <dbReference type="ARBA" id="ARBA00022839"/>
    </source>
</evidence>
<evidence type="ECO:0000313" key="15">
    <source>
        <dbReference type="Proteomes" id="UP000633814"/>
    </source>
</evidence>
<comment type="catalytic activity">
    <reaction evidence="11">
        <text>DNA(n) + a 2'-deoxyribonucleoside 5'-triphosphate = DNA(n+1) + diphosphate</text>
        <dbReference type="Rhea" id="RHEA:22508"/>
        <dbReference type="Rhea" id="RHEA-COMP:17339"/>
        <dbReference type="Rhea" id="RHEA-COMP:17340"/>
        <dbReference type="ChEBI" id="CHEBI:33019"/>
        <dbReference type="ChEBI" id="CHEBI:61560"/>
        <dbReference type="ChEBI" id="CHEBI:173112"/>
        <dbReference type="EC" id="2.7.7.7"/>
    </reaction>
</comment>
<name>A0ABS8C7I6_9ALTE</name>
<evidence type="ECO:0000256" key="2">
    <source>
        <dbReference type="ARBA" id="ARBA00001936"/>
    </source>
</evidence>
<keyword evidence="5" id="KW-0540">Nuclease</keyword>
<evidence type="ECO:0000256" key="7">
    <source>
        <dbReference type="ARBA" id="ARBA00022801"/>
    </source>
</evidence>
<dbReference type="InterPro" id="IPR006054">
    <property type="entry name" value="DnaQ"/>
</dbReference>
<dbReference type="InterPro" id="IPR013520">
    <property type="entry name" value="Ribonucl_H"/>
</dbReference>
<dbReference type="RefSeq" id="WP_226752352.1">
    <property type="nucleotide sequence ID" value="NZ_JAEINI020000019.1"/>
</dbReference>
<dbReference type="InterPro" id="IPR014883">
    <property type="entry name" value="VRR_NUC"/>
</dbReference>
<dbReference type="SMART" id="SM00990">
    <property type="entry name" value="VRR_NUC"/>
    <property type="match status" value="1"/>
</dbReference>
<evidence type="ECO:0000256" key="3">
    <source>
        <dbReference type="ARBA" id="ARBA00001946"/>
    </source>
</evidence>
<dbReference type="CDD" id="cd06127">
    <property type="entry name" value="DEDDh"/>
    <property type="match status" value="1"/>
</dbReference>
<keyword evidence="7" id="KW-0378">Hydrolase</keyword>
<dbReference type="SUPFAM" id="SSF53098">
    <property type="entry name" value="Ribonuclease H-like"/>
    <property type="match status" value="1"/>
</dbReference>
<feature type="domain" description="Exonuclease" evidence="12">
    <location>
        <begin position="571"/>
        <end position="736"/>
    </location>
</feature>
<dbReference type="SMART" id="SM00479">
    <property type="entry name" value="EXOIII"/>
    <property type="match status" value="1"/>
</dbReference>
<dbReference type="Gene3D" id="3.30.420.10">
    <property type="entry name" value="Ribonuclease H-like superfamily/Ribonuclease H"/>
    <property type="match status" value="1"/>
</dbReference>
<keyword evidence="8" id="KW-0269">Exonuclease</keyword>
<organism evidence="14 15">
    <name type="scientific">Alishewanella maricola</name>
    <dbReference type="NCBI Taxonomy" id="2795740"/>
    <lineage>
        <taxon>Bacteria</taxon>
        <taxon>Pseudomonadati</taxon>
        <taxon>Pseudomonadota</taxon>
        <taxon>Gammaproteobacteria</taxon>
        <taxon>Alteromonadales</taxon>
        <taxon>Alteromonadaceae</taxon>
        <taxon>Alishewanella</taxon>
    </lineage>
</organism>
<comment type="caution">
    <text evidence="14">The sequence shown here is derived from an EMBL/GenBank/DDBJ whole genome shotgun (WGS) entry which is preliminary data.</text>
</comment>
<comment type="catalytic activity">
    <reaction evidence="1">
        <text>Hydrolytically removes 5'-nucleotides successively from the 3'-hydroxy termini of 3'-hydroxy-terminated oligonucleotides.</text>
        <dbReference type="EC" id="3.1.4.1"/>
    </reaction>
</comment>
<evidence type="ECO:0000259" key="12">
    <source>
        <dbReference type="SMART" id="SM00479"/>
    </source>
</evidence>
<evidence type="ECO:0000256" key="4">
    <source>
        <dbReference type="ARBA" id="ARBA00005533"/>
    </source>
</evidence>
<evidence type="ECO:0000256" key="9">
    <source>
        <dbReference type="ARBA" id="ARBA00022842"/>
    </source>
</evidence>
<dbReference type="Gene3D" id="3.40.1350.10">
    <property type="match status" value="1"/>
</dbReference>
<sequence length="742" mass="84011">MAYHKPELDSGYYLQHFNELLQFVAAHYQAVLTADSQAFISDFAALAPSAQLLLVRMLNRKGAVFCDSELSYDEIGAPTPWLTLLQQQGFVAELQTADLADFWLRLTKHTLWQLLELAQQQLAVPLELKKSATKPQLLRIALSLPVDWLALIRQLPQRYVVLQRQAALSYIYFLYFGRIESNLSLFTLRDLGIRQTGQFKQVFQPRFTELAQAQLAFSIASAKAPIQALTKKLKPLTDVATIRAELQPMLTMVEHWPQTDDPQLSTKRSERCYQLGRIAEQQRQMDFAIAFYQQSADFPASERLARLYWQQGEREQCQSYLQQLLNDPACDEEWLFADDFFTRHFPAPGTVSAKRSRLTELLQQAPSIGVDELYLGKAEQGVIAHYQRQGYQAFHAENNLWLALFALWFWHELFEHPASALHNPFERRPRNLSAGLFYSQFADSIEQKLQLLAEPTATQYLLSALAAHFGKRNSICFWPQDLAEQLLPLVKQAPAKALATLLRHMAQDFQRCSSGYPDLLLIKGNELAFVEVKAPGDKIQRHQLARLLALQQVGFNARLEKLHWIIDPDRLYVVLDVETTGGKAGSDRVIEIGAVKVQSGEIIDSFSTLLDPQRRIPSFISRLTGITNNMVVGAPTFAEIADSLAAFLNGAVFVAHNVKFDYGFIKAEFARLAIPLDMPQLCTVVNMRRFYPGHASYSLGKLCQALDIPLLNHHRALDDAKAAAQLLLLINHKRGKPEHATT</sequence>
<dbReference type="Pfam" id="PF21315">
    <property type="entry name" value="FAN1_HTH"/>
    <property type="match status" value="1"/>
</dbReference>